<protein>
    <submittedName>
        <fullName evidence="1">Type 1 glutamine amidotransferase-like domain-containing protein</fullName>
    </submittedName>
</protein>
<name>A0AC61NKR8_9FIRM</name>
<gene>
    <name evidence="1" type="ORF">JYE49_13295</name>
</gene>
<proteinExistence type="predicted"/>
<dbReference type="Proteomes" id="UP000682782">
    <property type="component" value="Chromosome"/>
</dbReference>
<keyword evidence="2" id="KW-1185">Reference proteome</keyword>
<evidence type="ECO:0000313" key="1">
    <source>
        <dbReference type="EMBL" id="QUC66803.1"/>
    </source>
</evidence>
<evidence type="ECO:0000313" key="2">
    <source>
        <dbReference type="Proteomes" id="UP000682782"/>
    </source>
</evidence>
<sequence>MRVMLTSCGLETKKIEEAFLKFLGKAPEQANALFIPTAAIDADAIEVLPKCMEDLLKVGIPKKNVRVFDLHQNMPVEELKTFDVVYLCGGRTSYLLGRINDTGFRETLMSYIRENGFVIGVSAGSLIFASNLPDNLGLVDTKMDVHCEHGDLPGPVSFPLKANTKLTNTAAMLIRSIPDDVEIIDD</sequence>
<dbReference type="EMBL" id="CP068393">
    <property type="protein sequence ID" value="QUC66803.1"/>
    <property type="molecule type" value="Genomic_DNA"/>
</dbReference>
<organism evidence="1 2">
    <name type="scientific">Aristaeella hokkaidonensis</name>
    <dbReference type="NCBI Taxonomy" id="3046382"/>
    <lineage>
        <taxon>Bacteria</taxon>
        <taxon>Bacillati</taxon>
        <taxon>Bacillota</taxon>
        <taxon>Clostridia</taxon>
        <taxon>Eubacteriales</taxon>
        <taxon>Aristaeellaceae</taxon>
        <taxon>Aristaeella</taxon>
    </lineage>
</organism>
<reference evidence="1" key="1">
    <citation type="submission" date="2021-01" db="EMBL/GenBank/DDBJ databases">
        <title>Complete genome sequence of Clostridiales bacterium R-7.</title>
        <authorList>
            <person name="Mahoney-Kurpe S.C."/>
            <person name="Palevich N."/>
            <person name="Koike S."/>
            <person name="Moon C.D."/>
            <person name="Attwood G.T."/>
        </authorList>
    </citation>
    <scope>NUCLEOTIDE SEQUENCE</scope>
    <source>
        <strain evidence="1">R-7</strain>
    </source>
</reference>
<accession>A0AC61NKR8</accession>